<protein>
    <recommendedName>
        <fullName evidence="4">Zinc ribbon domain-containing protein</fullName>
    </recommendedName>
</protein>
<keyword evidence="1" id="KW-0812">Transmembrane</keyword>
<keyword evidence="1" id="KW-0472">Membrane</keyword>
<dbReference type="AlphaFoldDB" id="A0A9D2B2J0"/>
<evidence type="ECO:0000313" key="2">
    <source>
        <dbReference type="EMBL" id="HIX58059.1"/>
    </source>
</evidence>
<evidence type="ECO:0008006" key="4">
    <source>
        <dbReference type="Google" id="ProtNLM"/>
    </source>
</evidence>
<keyword evidence="1" id="KW-1133">Transmembrane helix</keyword>
<dbReference type="EMBL" id="DXEV01000223">
    <property type="protein sequence ID" value="HIX58059.1"/>
    <property type="molecule type" value="Genomic_DNA"/>
</dbReference>
<accession>A0A9D2B2J0</accession>
<name>A0A9D2B2J0_9GAMM</name>
<evidence type="ECO:0000313" key="3">
    <source>
        <dbReference type="Proteomes" id="UP000886829"/>
    </source>
</evidence>
<sequence>MARQSQENLKLQQFRCPSCGQNITQLTPFKASIECPYCHQVSLNPLVVDKSILVPQRVIPFSVSKDEFGEQIIEALVDEDNLPLDLFDQITFGSVIKAFLPMYEYAGTFEGTWNCEEGYQVERKKRQGNSTVTVRETRYRPASGNAYGNFSILALAYSGNDIPPEFERYAAVIPNDGENSYPFDPELMGLNSDEQIVTLEMNLDPRHVWADQGDDYVAKLAHQACLKQAPKNHRKFRDSYRVDVEDEGIYTMVPFWFVYFYYEGKSWNFMTEGSGSWNHLSAPQSAKIPLIRWSIVGFFVILGFVLSQIQELNLGLGGLAIGVIGALLGYFGYNLFNRVKRIAGACRAFPESNFAKKHRS</sequence>
<feature type="transmembrane region" description="Helical" evidence="1">
    <location>
        <begin position="315"/>
        <end position="333"/>
    </location>
</feature>
<proteinExistence type="predicted"/>
<feature type="transmembrane region" description="Helical" evidence="1">
    <location>
        <begin position="290"/>
        <end position="309"/>
    </location>
</feature>
<reference evidence="2" key="1">
    <citation type="journal article" date="2021" name="PeerJ">
        <title>Extensive microbial diversity within the chicken gut microbiome revealed by metagenomics and culture.</title>
        <authorList>
            <person name="Gilroy R."/>
            <person name="Ravi A."/>
            <person name="Getino M."/>
            <person name="Pursley I."/>
            <person name="Horton D.L."/>
            <person name="Alikhan N.F."/>
            <person name="Baker D."/>
            <person name="Gharbi K."/>
            <person name="Hall N."/>
            <person name="Watson M."/>
            <person name="Adriaenssens E.M."/>
            <person name="Foster-Nyarko E."/>
            <person name="Jarju S."/>
            <person name="Secka A."/>
            <person name="Antonio M."/>
            <person name="Oren A."/>
            <person name="Chaudhuri R.R."/>
            <person name="La Ragione R."/>
            <person name="Hildebrand F."/>
            <person name="Pallen M.J."/>
        </authorList>
    </citation>
    <scope>NUCLEOTIDE SEQUENCE</scope>
    <source>
        <strain evidence="2">USASDec5-558</strain>
    </source>
</reference>
<organism evidence="2 3">
    <name type="scientific">Candidatus Anaerobiospirillum pullistercoris</name>
    <dbReference type="NCBI Taxonomy" id="2838452"/>
    <lineage>
        <taxon>Bacteria</taxon>
        <taxon>Pseudomonadati</taxon>
        <taxon>Pseudomonadota</taxon>
        <taxon>Gammaproteobacteria</taxon>
        <taxon>Aeromonadales</taxon>
        <taxon>Succinivibrionaceae</taxon>
        <taxon>Anaerobiospirillum</taxon>
    </lineage>
</organism>
<evidence type="ECO:0000256" key="1">
    <source>
        <dbReference type="SAM" id="Phobius"/>
    </source>
</evidence>
<dbReference type="Proteomes" id="UP000886829">
    <property type="component" value="Unassembled WGS sequence"/>
</dbReference>
<reference evidence="2" key="2">
    <citation type="submission" date="2021-04" db="EMBL/GenBank/DDBJ databases">
        <authorList>
            <person name="Gilroy R."/>
        </authorList>
    </citation>
    <scope>NUCLEOTIDE SEQUENCE</scope>
    <source>
        <strain evidence="2">USASDec5-558</strain>
    </source>
</reference>
<comment type="caution">
    <text evidence="2">The sequence shown here is derived from an EMBL/GenBank/DDBJ whole genome shotgun (WGS) entry which is preliminary data.</text>
</comment>
<gene>
    <name evidence="2" type="ORF">H9850_11435</name>
</gene>